<dbReference type="FunFam" id="3.30.70.270:FF:000001">
    <property type="entry name" value="Diguanylate cyclase domain protein"/>
    <property type="match status" value="1"/>
</dbReference>
<evidence type="ECO:0000313" key="6">
    <source>
        <dbReference type="Proteomes" id="UP000595917"/>
    </source>
</evidence>
<dbReference type="InterPro" id="IPR000160">
    <property type="entry name" value="GGDEF_dom"/>
</dbReference>
<sequence length="385" mass="42953">MTGRRLFYVKFSLIIFLFFNIIMFFYGTFMCVATGRTVKRQMENQCRGIAVSAAELIRQDIGGYRQFITDMDTSDPYYRKMKSSLESIRRGNQDNIAFLYTEVRVSETEMMYIFDAEPEDAPTFAPPGLTEPLTAPRKAAYDSGELVIGDFVTTPWGTLLSVYAPITDPATGEFLGIVGADISKKQYDAVMNYQLAIIAGCGVILALMTVVMLFSVSGRIEKLVIRDGLTGLFTRSFFTKWLKYQMKQSVKKNKPLVVCMADLDHFKLINDTYGHPFGDVVLKAVSASMLSALRRFDCIARYGGEEFAVFLPGLTLADSESIIKRLHESVGAAVIFNKESKKNVAVSISIGVTQFVPGQAYSDVLENADKALYDAKKTRNTVVFQ</sequence>
<dbReference type="InterPro" id="IPR043128">
    <property type="entry name" value="Rev_trsase/Diguanyl_cyclase"/>
</dbReference>
<dbReference type="InterPro" id="IPR050469">
    <property type="entry name" value="Diguanylate_Cyclase"/>
</dbReference>
<dbReference type="PROSITE" id="PS50887">
    <property type="entry name" value="GGDEF"/>
    <property type="match status" value="1"/>
</dbReference>
<dbReference type="PANTHER" id="PTHR45138:SF9">
    <property type="entry name" value="DIGUANYLATE CYCLASE DGCM-RELATED"/>
    <property type="match status" value="1"/>
</dbReference>
<evidence type="ECO:0000256" key="3">
    <source>
        <dbReference type="SAM" id="Phobius"/>
    </source>
</evidence>
<dbReference type="EMBL" id="CP067089">
    <property type="protein sequence ID" value="QQO10334.1"/>
    <property type="molecule type" value="Genomic_DNA"/>
</dbReference>
<feature type="transmembrane region" description="Helical" evidence="3">
    <location>
        <begin position="193"/>
        <end position="216"/>
    </location>
</feature>
<dbReference type="SUPFAM" id="SSF55073">
    <property type="entry name" value="Nucleotide cyclase"/>
    <property type="match status" value="1"/>
</dbReference>
<organism evidence="5 6">
    <name type="scientific">Breznakiella homolactica</name>
    <dbReference type="NCBI Taxonomy" id="2798577"/>
    <lineage>
        <taxon>Bacteria</taxon>
        <taxon>Pseudomonadati</taxon>
        <taxon>Spirochaetota</taxon>
        <taxon>Spirochaetia</taxon>
        <taxon>Spirochaetales</taxon>
        <taxon>Breznakiellaceae</taxon>
        <taxon>Breznakiella</taxon>
    </lineage>
</organism>
<dbReference type="SMART" id="SM00267">
    <property type="entry name" value="GGDEF"/>
    <property type="match status" value="1"/>
</dbReference>
<feature type="transmembrane region" description="Helical" evidence="3">
    <location>
        <begin position="6"/>
        <end position="32"/>
    </location>
</feature>
<protein>
    <recommendedName>
        <fullName evidence="1">diguanylate cyclase</fullName>
        <ecNumber evidence="1">2.7.7.65</ecNumber>
    </recommendedName>
</protein>
<keyword evidence="3" id="KW-1133">Transmembrane helix</keyword>
<comment type="catalytic activity">
    <reaction evidence="2">
        <text>2 GTP = 3',3'-c-di-GMP + 2 diphosphate</text>
        <dbReference type="Rhea" id="RHEA:24898"/>
        <dbReference type="ChEBI" id="CHEBI:33019"/>
        <dbReference type="ChEBI" id="CHEBI:37565"/>
        <dbReference type="ChEBI" id="CHEBI:58805"/>
        <dbReference type="EC" id="2.7.7.65"/>
    </reaction>
</comment>
<keyword evidence="3" id="KW-0472">Membrane</keyword>
<keyword evidence="3" id="KW-0812">Transmembrane</keyword>
<proteinExistence type="predicted"/>
<gene>
    <name evidence="5" type="ORF">JFL75_05285</name>
</gene>
<dbReference type="KEGG" id="bhc:JFL75_05285"/>
<dbReference type="RefSeq" id="WP_215627638.1">
    <property type="nucleotide sequence ID" value="NZ_CP067089.2"/>
</dbReference>
<dbReference type="Gene3D" id="3.30.70.270">
    <property type="match status" value="1"/>
</dbReference>
<dbReference type="AlphaFoldDB" id="A0A7T7XPW1"/>
<evidence type="ECO:0000259" key="4">
    <source>
        <dbReference type="PROSITE" id="PS50887"/>
    </source>
</evidence>
<dbReference type="CDD" id="cd18773">
    <property type="entry name" value="PDC1_HK_sensor"/>
    <property type="match status" value="1"/>
</dbReference>
<dbReference type="GO" id="GO:0043709">
    <property type="term" value="P:cell adhesion involved in single-species biofilm formation"/>
    <property type="evidence" value="ECO:0007669"/>
    <property type="project" value="TreeGrafter"/>
</dbReference>
<dbReference type="GO" id="GO:0052621">
    <property type="term" value="F:diguanylate cyclase activity"/>
    <property type="evidence" value="ECO:0007669"/>
    <property type="project" value="UniProtKB-EC"/>
</dbReference>
<dbReference type="InterPro" id="IPR029787">
    <property type="entry name" value="Nucleotide_cyclase"/>
</dbReference>
<name>A0A7T7XPW1_9SPIR</name>
<feature type="domain" description="GGDEF" evidence="4">
    <location>
        <begin position="254"/>
        <end position="385"/>
    </location>
</feature>
<dbReference type="GO" id="GO:0005886">
    <property type="term" value="C:plasma membrane"/>
    <property type="evidence" value="ECO:0007669"/>
    <property type="project" value="TreeGrafter"/>
</dbReference>
<dbReference type="EC" id="2.7.7.65" evidence="1"/>
<keyword evidence="6" id="KW-1185">Reference proteome</keyword>
<dbReference type="PANTHER" id="PTHR45138">
    <property type="entry name" value="REGULATORY COMPONENTS OF SENSORY TRANSDUCTION SYSTEM"/>
    <property type="match status" value="1"/>
</dbReference>
<evidence type="ECO:0000313" key="5">
    <source>
        <dbReference type="EMBL" id="QQO10334.1"/>
    </source>
</evidence>
<dbReference type="GO" id="GO:1902201">
    <property type="term" value="P:negative regulation of bacterial-type flagellum-dependent cell motility"/>
    <property type="evidence" value="ECO:0007669"/>
    <property type="project" value="TreeGrafter"/>
</dbReference>
<dbReference type="Proteomes" id="UP000595917">
    <property type="component" value="Chromosome"/>
</dbReference>
<reference evidence="5" key="1">
    <citation type="submission" date="2021-01" db="EMBL/GenBank/DDBJ databases">
        <title>Description of Breznakiella homolactica.</title>
        <authorList>
            <person name="Song Y."/>
            <person name="Brune A."/>
        </authorList>
    </citation>
    <scope>NUCLEOTIDE SEQUENCE</scope>
    <source>
        <strain evidence="5">RmG30</strain>
    </source>
</reference>
<dbReference type="NCBIfam" id="TIGR00254">
    <property type="entry name" value="GGDEF"/>
    <property type="match status" value="1"/>
</dbReference>
<accession>A0A7T7XPW1</accession>
<dbReference type="Pfam" id="PF00990">
    <property type="entry name" value="GGDEF"/>
    <property type="match status" value="1"/>
</dbReference>
<dbReference type="CDD" id="cd01949">
    <property type="entry name" value="GGDEF"/>
    <property type="match status" value="1"/>
</dbReference>
<evidence type="ECO:0000256" key="2">
    <source>
        <dbReference type="ARBA" id="ARBA00034247"/>
    </source>
</evidence>
<evidence type="ECO:0000256" key="1">
    <source>
        <dbReference type="ARBA" id="ARBA00012528"/>
    </source>
</evidence>